<keyword evidence="3" id="KW-0862">Zinc</keyword>
<comment type="similarity">
    <text evidence="1">Belongs to the peptidase M20 family.</text>
</comment>
<name>A0A4R3HZU9_9GAMM</name>
<evidence type="ECO:0000259" key="4">
    <source>
        <dbReference type="Pfam" id="PF07687"/>
    </source>
</evidence>
<sequence length="420" mass="46603">MYQCSLERMTNKITTFSKFGDAGNGGITRYTLSEEDVLARNEFIKRMQAIGAIIEVDDVANVYATLPGSDPTAKRIVTGSHSDSVKNGGNYDGILGVMSGMEVLETIAEQNIPHKHPMTVMIFTNEEGSLYPPAMMVSGILCYDYLPETVKGKFKYEDMLQSKSVLDKTTTFGDALEASDFKGDIANRLSPENYKCMFEVHIEQGPILEDAGKDIGIVDCVLGMFNYRLRFYGQAVHAGTFPMQKRQDALFAASQALCYLHEEIDKLGYSDLVYTTGEIECHPNVHTCVPDEVDFCIDVRHESAEVREKVLAIVKSCTEKPWAGCRCHVERMWNRDTVYWDETLVSYVSEAAKESGVSHQVVHSGAGHDAQFVAYMMPTTMIFVQSKDGLSHCEPEYSSPEQCTAGATVLLNAMLKADAE</sequence>
<keyword evidence="3" id="KW-0479">Metal-binding</keyword>
<dbReference type="GO" id="GO:0016813">
    <property type="term" value="F:hydrolase activity, acting on carbon-nitrogen (but not peptide) bonds, in linear amidines"/>
    <property type="evidence" value="ECO:0007669"/>
    <property type="project" value="InterPro"/>
</dbReference>
<keyword evidence="2 5" id="KW-0378">Hydrolase</keyword>
<evidence type="ECO:0000313" key="6">
    <source>
        <dbReference type="Proteomes" id="UP000295793"/>
    </source>
</evidence>
<dbReference type="InterPro" id="IPR011650">
    <property type="entry name" value="Peptidase_M20_dimer"/>
</dbReference>
<feature type="binding site" evidence="3">
    <location>
        <position position="81"/>
    </location>
    <ligand>
        <name>Zn(2+)</name>
        <dbReference type="ChEBI" id="CHEBI:29105"/>
        <label>1</label>
    </ligand>
</feature>
<evidence type="ECO:0000256" key="1">
    <source>
        <dbReference type="ARBA" id="ARBA00006153"/>
    </source>
</evidence>
<keyword evidence="6" id="KW-1185">Reference proteome</keyword>
<feature type="binding site" evidence="3">
    <location>
        <position position="92"/>
    </location>
    <ligand>
        <name>Zn(2+)</name>
        <dbReference type="ChEBI" id="CHEBI:29105"/>
        <label>1</label>
    </ligand>
</feature>
<feature type="binding site" evidence="3">
    <location>
        <position position="201"/>
    </location>
    <ligand>
        <name>Zn(2+)</name>
        <dbReference type="ChEBI" id="CHEBI:29105"/>
        <label>1</label>
    </ligand>
</feature>
<dbReference type="PANTHER" id="PTHR32494">
    <property type="entry name" value="ALLANTOATE DEIMINASE-RELATED"/>
    <property type="match status" value="1"/>
</dbReference>
<dbReference type="Pfam" id="PF07687">
    <property type="entry name" value="M20_dimer"/>
    <property type="match status" value="1"/>
</dbReference>
<feature type="domain" description="Peptidase M20 dimerisation" evidence="4">
    <location>
        <begin position="223"/>
        <end position="319"/>
    </location>
</feature>
<accession>A0A4R3HZU9</accession>
<dbReference type="Gene3D" id="3.30.70.360">
    <property type="match status" value="1"/>
</dbReference>
<dbReference type="OrthoDB" id="9808195at2"/>
<dbReference type="Proteomes" id="UP000295793">
    <property type="component" value="Unassembled WGS sequence"/>
</dbReference>
<feature type="binding site" evidence="3">
    <location>
        <position position="392"/>
    </location>
    <ligand>
        <name>Zn(2+)</name>
        <dbReference type="ChEBI" id="CHEBI:29105"/>
        <label>2</label>
    </ligand>
</feature>
<dbReference type="EMBL" id="SLZR01000015">
    <property type="protein sequence ID" value="TCS38792.1"/>
    <property type="molecule type" value="Genomic_DNA"/>
</dbReference>
<dbReference type="InterPro" id="IPR010158">
    <property type="entry name" value="Amidase_Cbmase"/>
</dbReference>
<dbReference type="InterPro" id="IPR002933">
    <property type="entry name" value="Peptidase_M20"/>
</dbReference>
<dbReference type="Gene3D" id="3.40.630.10">
    <property type="entry name" value="Zn peptidases"/>
    <property type="match status" value="1"/>
</dbReference>
<dbReference type="GO" id="GO:0046872">
    <property type="term" value="F:metal ion binding"/>
    <property type="evidence" value="ECO:0007669"/>
    <property type="project" value="UniProtKB-KW"/>
</dbReference>
<dbReference type="RefSeq" id="WP_132702858.1">
    <property type="nucleotide sequence ID" value="NZ_SLZR01000015.1"/>
</dbReference>
<dbReference type="PIRSF" id="PIRSF001235">
    <property type="entry name" value="Amidase_carbamoylase"/>
    <property type="match status" value="1"/>
</dbReference>
<dbReference type="NCBIfam" id="TIGR01879">
    <property type="entry name" value="hydantase"/>
    <property type="match status" value="1"/>
</dbReference>
<dbReference type="PANTHER" id="PTHR32494:SF5">
    <property type="entry name" value="ALLANTOATE AMIDOHYDROLASE"/>
    <property type="match status" value="1"/>
</dbReference>
<dbReference type="Pfam" id="PF01546">
    <property type="entry name" value="Peptidase_M20"/>
    <property type="match status" value="1"/>
</dbReference>
<protein>
    <submittedName>
        <fullName evidence="5">N-carbamoyl-L-amino-acid hydrolase</fullName>
    </submittedName>
</protein>
<dbReference type="CDD" id="cd03884">
    <property type="entry name" value="M20_bAS"/>
    <property type="match status" value="1"/>
</dbReference>
<dbReference type="NCBIfam" id="NF006771">
    <property type="entry name" value="PRK09290.1-5"/>
    <property type="match status" value="1"/>
</dbReference>
<reference evidence="5 6" key="1">
    <citation type="submission" date="2019-03" db="EMBL/GenBank/DDBJ databases">
        <title>Genomic Encyclopedia of Archaeal and Bacterial Type Strains, Phase II (KMG-II): from individual species to whole genera.</title>
        <authorList>
            <person name="Goeker M."/>
        </authorList>
    </citation>
    <scope>NUCLEOTIDE SEQUENCE [LARGE SCALE GENOMIC DNA]</scope>
    <source>
        <strain evidence="5 6">DSM 15388</strain>
    </source>
</reference>
<dbReference type="SUPFAM" id="SSF53187">
    <property type="entry name" value="Zn-dependent exopeptidases"/>
    <property type="match status" value="1"/>
</dbReference>
<comment type="cofactor">
    <cofactor evidence="3">
        <name>Zn(2+)</name>
        <dbReference type="ChEBI" id="CHEBI:29105"/>
    </cofactor>
    <text evidence="3">Binds 2 Zn(2+) ions per subunit.</text>
</comment>
<feature type="binding site" evidence="3">
    <location>
        <position position="92"/>
    </location>
    <ligand>
        <name>Zn(2+)</name>
        <dbReference type="ChEBI" id="CHEBI:29105"/>
        <label>2</label>
    </ligand>
</feature>
<proteinExistence type="inferred from homology"/>
<dbReference type="AlphaFoldDB" id="A0A4R3HZU9"/>
<evidence type="ECO:0000256" key="3">
    <source>
        <dbReference type="PIRSR" id="PIRSR001235-1"/>
    </source>
</evidence>
<dbReference type="InterPro" id="IPR036264">
    <property type="entry name" value="Bact_exopeptidase_dim_dom"/>
</dbReference>
<evidence type="ECO:0000256" key="2">
    <source>
        <dbReference type="ARBA" id="ARBA00022801"/>
    </source>
</evidence>
<dbReference type="SUPFAM" id="SSF55031">
    <property type="entry name" value="Bacterial exopeptidase dimerisation domain"/>
    <property type="match status" value="1"/>
</dbReference>
<gene>
    <name evidence="5" type="ORF">BCF53_11566</name>
</gene>
<organism evidence="5 6">
    <name type="scientific">Reinekea marinisedimentorum</name>
    <dbReference type="NCBI Taxonomy" id="230495"/>
    <lineage>
        <taxon>Bacteria</taxon>
        <taxon>Pseudomonadati</taxon>
        <taxon>Pseudomonadota</taxon>
        <taxon>Gammaproteobacteria</taxon>
        <taxon>Oceanospirillales</taxon>
        <taxon>Saccharospirillaceae</taxon>
        <taxon>Reinekea</taxon>
    </lineage>
</organism>
<comment type="caution">
    <text evidence="5">The sequence shown here is derived from an EMBL/GenBank/DDBJ whole genome shotgun (WGS) entry which is preliminary data.</text>
</comment>
<evidence type="ECO:0000313" key="5">
    <source>
        <dbReference type="EMBL" id="TCS38792.1"/>
    </source>
</evidence>
<feature type="binding site" evidence="3">
    <location>
        <position position="127"/>
    </location>
    <ligand>
        <name>Zn(2+)</name>
        <dbReference type="ChEBI" id="CHEBI:29105"/>
        <label>2</label>
    </ligand>
</feature>